<reference evidence="7" key="1">
    <citation type="journal article" date="2019" name="Int. J. Syst. Evol. Microbiol.">
        <title>The Global Catalogue of Microorganisms (GCM) 10K type strain sequencing project: providing services to taxonomists for standard genome sequencing and annotation.</title>
        <authorList>
            <consortium name="The Broad Institute Genomics Platform"/>
            <consortium name="The Broad Institute Genome Sequencing Center for Infectious Disease"/>
            <person name="Wu L."/>
            <person name="Ma J."/>
        </authorList>
    </citation>
    <scope>NUCLEOTIDE SEQUENCE [LARGE SCALE GENOMIC DNA]</scope>
    <source>
        <strain evidence="7">KCTC 52274</strain>
    </source>
</reference>
<protein>
    <submittedName>
        <fullName evidence="6">Response regulator</fullName>
    </submittedName>
</protein>
<keyword evidence="2" id="KW-0238">DNA-binding</keyword>
<evidence type="ECO:0000256" key="1">
    <source>
        <dbReference type="ARBA" id="ARBA00022553"/>
    </source>
</evidence>
<dbReference type="SUPFAM" id="SSF46894">
    <property type="entry name" value="C-terminal effector domain of the bipartite response regulators"/>
    <property type="match status" value="1"/>
</dbReference>
<dbReference type="SUPFAM" id="SSF52172">
    <property type="entry name" value="CheY-like"/>
    <property type="match status" value="1"/>
</dbReference>
<feature type="domain" description="HTH luxR-type" evidence="4">
    <location>
        <begin position="139"/>
        <end position="204"/>
    </location>
</feature>
<dbReference type="PROSITE" id="PS50110">
    <property type="entry name" value="RESPONSE_REGULATORY"/>
    <property type="match status" value="1"/>
</dbReference>
<accession>A0ABW5L8D4</accession>
<evidence type="ECO:0000259" key="4">
    <source>
        <dbReference type="PROSITE" id="PS50043"/>
    </source>
</evidence>
<evidence type="ECO:0000256" key="3">
    <source>
        <dbReference type="PROSITE-ProRule" id="PRU00169"/>
    </source>
</evidence>
<dbReference type="InterPro" id="IPR000792">
    <property type="entry name" value="Tscrpt_reg_LuxR_C"/>
</dbReference>
<dbReference type="CDD" id="cd17535">
    <property type="entry name" value="REC_NarL-like"/>
    <property type="match status" value="1"/>
</dbReference>
<name>A0ABW5L8D4_9FLAO</name>
<dbReference type="Gene3D" id="3.40.50.2300">
    <property type="match status" value="1"/>
</dbReference>
<dbReference type="Pfam" id="PF00196">
    <property type="entry name" value="GerE"/>
    <property type="match status" value="1"/>
</dbReference>
<evidence type="ECO:0000313" key="6">
    <source>
        <dbReference type="EMBL" id="MFD2561143.1"/>
    </source>
</evidence>
<dbReference type="SMART" id="SM00448">
    <property type="entry name" value="REC"/>
    <property type="match status" value="1"/>
</dbReference>
<gene>
    <name evidence="6" type="ORF">ACFSR1_00590</name>
</gene>
<dbReference type="InterPro" id="IPR016032">
    <property type="entry name" value="Sig_transdc_resp-reg_C-effctor"/>
</dbReference>
<dbReference type="CDD" id="cd06170">
    <property type="entry name" value="LuxR_C_like"/>
    <property type="match status" value="1"/>
</dbReference>
<dbReference type="InterPro" id="IPR058245">
    <property type="entry name" value="NreC/VraR/RcsB-like_REC"/>
</dbReference>
<dbReference type="PRINTS" id="PR00038">
    <property type="entry name" value="HTHLUXR"/>
</dbReference>
<dbReference type="Proteomes" id="UP001597319">
    <property type="component" value="Unassembled WGS sequence"/>
</dbReference>
<dbReference type="RefSeq" id="WP_378288592.1">
    <property type="nucleotide sequence ID" value="NZ_JBHULE010000001.1"/>
</dbReference>
<dbReference type="PROSITE" id="PS50043">
    <property type="entry name" value="HTH_LUXR_2"/>
    <property type="match status" value="1"/>
</dbReference>
<feature type="domain" description="Response regulatory" evidence="5">
    <location>
        <begin position="4"/>
        <end position="120"/>
    </location>
</feature>
<dbReference type="EMBL" id="JBHULE010000001">
    <property type="protein sequence ID" value="MFD2561143.1"/>
    <property type="molecule type" value="Genomic_DNA"/>
</dbReference>
<proteinExistence type="predicted"/>
<sequence length="206" mass="22985">MNHNIVIIEDNIPLSKGFKTIIDRTPSYTVVAMYETCEEAIENLKFDKPRIILMDIELPKMNGVLGTKKIKSLYPEIDILIVTVYENSETVFDALCAGASGYLTKNASKLQLVSALDEVLDGGAPMSIHIAKMVVQSFRKSPTTILSERETEVLTLLASGKSYNSVAKALFISVNTIRFHVKNIYEKLQVCTKEEAIQKANKDRLI</sequence>
<dbReference type="PANTHER" id="PTHR43214">
    <property type="entry name" value="TWO-COMPONENT RESPONSE REGULATOR"/>
    <property type="match status" value="1"/>
</dbReference>
<dbReference type="PANTHER" id="PTHR43214:SF39">
    <property type="entry name" value="TRANSCRIPTIONAL REGULATORY PROTEIN DEGU"/>
    <property type="match status" value="1"/>
</dbReference>
<feature type="modified residue" description="4-aspartylphosphate" evidence="3">
    <location>
        <position position="55"/>
    </location>
</feature>
<dbReference type="InterPro" id="IPR011006">
    <property type="entry name" value="CheY-like_superfamily"/>
</dbReference>
<dbReference type="Pfam" id="PF00072">
    <property type="entry name" value="Response_reg"/>
    <property type="match status" value="1"/>
</dbReference>
<dbReference type="InterPro" id="IPR001789">
    <property type="entry name" value="Sig_transdc_resp-reg_receiver"/>
</dbReference>
<evidence type="ECO:0000256" key="2">
    <source>
        <dbReference type="ARBA" id="ARBA00023125"/>
    </source>
</evidence>
<evidence type="ECO:0000259" key="5">
    <source>
        <dbReference type="PROSITE" id="PS50110"/>
    </source>
</evidence>
<evidence type="ECO:0000313" key="7">
    <source>
        <dbReference type="Proteomes" id="UP001597319"/>
    </source>
</evidence>
<dbReference type="InterPro" id="IPR039420">
    <property type="entry name" value="WalR-like"/>
</dbReference>
<keyword evidence="1 3" id="KW-0597">Phosphoprotein</keyword>
<comment type="caution">
    <text evidence="6">The sequence shown here is derived from an EMBL/GenBank/DDBJ whole genome shotgun (WGS) entry which is preliminary data.</text>
</comment>
<organism evidence="6 7">
    <name type="scientific">Aquimarina rubra</name>
    <dbReference type="NCBI Taxonomy" id="1920033"/>
    <lineage>
        <taxon>Bacteria</taxon>
        <taxon>Pseudomonadati</taxon>
        <taxon>Bacteroidota</taxon>
        <taxon>Flavobacteriia</taxon>
        <taxon>Flavobacteriales</taxon>
        <taxon>Flavobacteriaceae</taxon>
        <taxon>Aquimarina</taxon>
    </lineage>
</organism>
<dbReference type="PROSITE" id="PS00622">
    <property type="entry name" value="HTH_LUXR_1"/>
    <property type="match status" value="1"/>
</dbReference>
<keyword evidence="7" id="KW-1185">Reference proteome</keyword>
<dbReference type="SMART" id="SM00421">
    <property type="entry name" value="HTH_LUXR"/>
    <property type="match status" value="1"/>
</dbReference>